<organism evidence="1 2">
    <name type="scientific">Camellia lanceoleosa</name>
    <dbReference type="NCBI Taxonomy" id="1840588"/>
    <lineage>
        <taxon>Eukaryota</taxon>
        <taxon>Viridiplantae</taxon>
        <taxon>Streptophyta</taxon>
        <taxon>Embryophyta</taxon>
        <taxon>Tracheophyta</taxon>
        <taxon>Spermatophyta</taxon>
        <taxon>Magnoliopsida</taxon>
        <taxon>eudicotyledons</taxon>
        <taxon>Gunneridae</taxon>
        <taxon>Pentapetalae</taxon>
        <taxon>asterids</taxon>
        <taxon>Ericales</taxon>
        <taxon>Theaceae</taxon>
        <taxon>Camellia</taxon>
    </lineage>
</organism>
<dbReference type="EMBL" id="CM045772">
    <property type="protein sequence ID" value="KAI7986383.1"/>
    <property type="molecule type" value="Genomic_DNA"/>
</dbReference>
<evidence type="ECO:0000313" key="1">
    <source>
        <dbReference type="EMBL" id="KAI7986383.1"/>
    </source>
</evidence>
<sequence>MVSHETGKGLQEHIILEQFINLIKHAEDSILDLNKAADTLQVQKRHKYDITNVLEGIGLIEKKLKNRIQWKGVDVSRQGETDENAVTIQEQHGHMACNVSSENHARGRNLRELKRNTNRDDHRIFILGDALKALPQNSQDFRRKSSS</sequence>
<reference evidence="1 2" key="1">
    <citation type="journal article" date="2022" name="Plant J.">
        <title>Chromosome-level genome of Camellia lanceoleosa provides a valuable resource for understanding genome evolution and self-incompatibility.</title>
        <authorList>
            <person name="Gong W."/>
            <person name="Xiao S."/>
            <person name="Wang L."/>
            <person name="Liao Z."/>
            <person name="Chang Y."/>
            <person name="Mo W."/>
            <person name="Hu G."/>
            <person name="Li W."/>
            <person name="Zhao G."/>
            <person name="Zhu H."/>
            <person name="Hu X."/>
            <person name="Ji K."/>
            <person name="Xiang X."/>
            <person name="Song Q."/>
            <person name="Yuan D."/>
            <person name="Jin S."/>
            <person name="Zhang L."/>
        </authorList>
    </citation>
    <scope>NUCLEOTIDE SEQUENCE [LARGE SCALE GENOMIC DNA]</scope>
    <source>
        <strain evidence="1">SQ_2022a</strain>
    </source>
</reference>
<name>A0ACC0FC62_9ERIC</name>
<proteinExistence type="predicted"/>
<feature type="non-terminal residue" evidence="1">
    <location>
        <position position="147"/>
    </location>
</feature>
<dbReference type="Proteomes" id="UP001060215">
    <property type="component" value="Chromosome 15"/>
</dbReference>
<gene>
    <name evidence="1" type="ORF">LOK49_LG14G00901</name>
</gene>
<protein>
    <submittedName>
        <fullName evidence="1">Transcription factor E2FB</fullName>
    </submittedName>
</protein>
<evidence type="ECO:0000313" key="2">
    <source>
        <dbReference type="Proteomes" id="UP001060215"/>
    </source>
</evidence>
<keyword evidence="2" id="KW-1185">Reference proteome</keyword>
<accession>A0ACC0FC62</accession>
<comment type="caution">
    <text evidence="1">The sequence shown here is derived from an EMBL/GenBank/DDBJ whole genome shotgun (WGS) entry which is preliminary data.</text>
</comment>